<protein>
    <submittedName>
        <fullName evidence="2">Superoxide-generating NADPH oxidase heavy chain subunit C</fullName>
    </submittedName>
</protein>
<dbReference type="InterPro" id="IPR039261">
    <property type="entry name" value="FNR_nucleotide-bd"/>
</dbReference>
<dbReference type="Pfam" id="PF08030">
    <property type="entry name" value="NAD_binding_6"/>
    <property type="match status" value="1"/>
</dbReference>
<dbReference type="Gene3D" id="3.40.50.80">
    <property type="entry name" value="Nucleotide-binding domain of ferredoxin-NADP reductase (FNR) module"/>
    <property type="match status" value="1"/>
</dbReference>
<dbReference type="SUPFAM" id="SSF63380">
    <property type="entry name" value="Riboflavin synthase domain-like"/>
    <property type="match status" value="1"/>
</dbReference>
<evidence type="ECO:0000256" key="1">
    <source>
        <dbReference type="ARBA" id="ARBA00023002"/>
    </source>
</evidence>
<dbReference type="SFLD" id="SFLDS00052">
    <property type="entry name" value="Ferric_Reductase_Domain"/>
    <property type="match status" value="1"/>
</dbReference>
<dbReference type="ExpressionAtlas" id="M8B4R8">
    <property type="expression patterns" value="baseline"/>
</dbReference>
<organism evidence="2">
    <name type="scientific">Aegilops tauschii</name>
    <name type="common">Tausch's goatgrass</name>
    <name type="synonym">Aegilops squarrosa</name>
    <dbReference type="NCBI Taxonomy" id="37682"/>
    <lineage>
        <taxon>Eukaryota</taxon>
        <taxon>Viridiplantae</taxon>
        <taxon>Streptophyta</taxon>
        <taxon>Embryophyta</taxon>
        <taxon>Tracheophyta</taxon>
        <taxon>Spermatophyta</taxon>
        <taxon>Magnoliopsida</taxon>
        <taxon>Liliopsida</taxon>
        <taxon>Poales</taxon>
        <taxon>Poaceae</taxon>
        <taxon>BOP clade</taxon>
        <taxon>Pooideae</taxon>
        <taxon>Triticodae</taxon>
        <taxon>Triticeae</taxon>
        <taxon>Triticinae</taxon>
        <taxon>Aegilops</taxon>
    </lineage>
</organism>
<proteinExistence type="predicted"/>
<dbReference type="InterPro" id="IPR017927">
    <property type="entry name" value="FAD-bd_FR_type"/>
</dbReference>
<dbReference type="AlphaFoldDB" id="M8B4R8"/>
<dbReference type="SUPFAM" id="SSF52343">
    <property type="entry name" value="Ferredoxin reductase-like, C-terminal NADP-linked domain"/>
    <property type="match status" value="1"/>
</dbReference>
<dbReference type="CDD" id="cd06186">
    <property type="entry name" value="NOX_Duox_like_FAD_NADP"/>
    <property type="match status" value="1"/>
</dbReference>
<sequence>MAGLLMWVTSLHPVRKRFFELFFYTHQLYVVFVVFLVLHVGDFVFSISAGAVFLFMLDRFLRFWQSRAKVDIVSAACRPCGTVELVFSKPPSLRYNALSFIFVQVRELSFLQWHPFSVSSSPMDGRYHMSILIKVLGTWTDTLKRIITDVQEQKSRSDSESDQSQTGRITASIEGPYGHESPYHLMYENLILVAGGIGISPFLAILSDIIHRVEQVKKTSELSLLLAVDAQSISSSVCDKLHLDIQAFVTQETDPPLEDGIVGDDQKAPGIFVKNGAAMSGLVGTGDNFWAAMYFAVSTLGSVLAFVLVQLYYVKRFNVYAWWHLGLLLLRGMAAGIASVARECRSQNLRRGGAVFHFNSHSFDL</sequence>
<dbReference type="InterPro" id="IPR050369">
    <property type="entry name" value="RBOH/FRE"/>
</dbReference>
<dbReference type="GO" id="GO:0005886">
    <property type="term" value="C:plasma membrane"/>
    <property type="evidence" value="ECO:0007669"/>
    <property type="project" value="TreeGrafter"/>
</dbReference>
<evidence type="ECO:0000313" key="2">
    <source>
        <dbReference type="EnsemblPlants" id="EMT11712"/>
    </source>
</evidence>
<dbReference type="InterPro" id="IPR013112">
    <property type="entry name" value="FAD-bd_8"/>
</dbReference>
<accession>M8B4R8</accession>
<dbReference type="SFLD" id="SFLDG01168">
    <property type="entry name" value="Ferric_reductase_subgroup_(FRE"/>
    <property type="match status" value="1"/>
</dbReference>
<dbReference type="InterPro" id="IPR017938">
    <property type="entry name" value="Riboflavin_synthase-like_b-brl"/>
</dbReference>
<dbReference type="PANTHER" id="PTHR11972">
    <property type="entry name" value="NADPH OXIDASE"/>
    <property type="match status" value="1"/>
</dbReference>
<dbReference type="InterPro" id="IPR013121">
    <property type="entry name" value="Fe_red_NAD-bd_6"/>
</dbReference>
<dbReference type="PANTHER" id="PTHR11972:SF69">
    <property type="entry name" value="FERRIC REDUCTION OXIDASE 6-RELATED"/>
    <property type="match status" value="1"/>
</dbReference>
<reference evidence="2" key="1">
    <citation type="submission" date="2015-06" db="UniProtKB">
        <authorList>
            <consortium name="EnsemblPlants"/>
        </authorList>
    </citation>
    <scope>IDENTIFICATION</scope>
</reference>
<dbReference type="EnsemblPlants" id="EMT11712">
    <property type="protein sequence ID" value="EMT11712"/>
    <property type="gene ID" value="F775_19431"/>
</dbReference>
<keyword evidence="1" id="KW-0560">Oxidoreductase</keyword>
<dbReference type="PROSITE" id="PS51384">
    <property type="entry name" value="FAD_FR"/>
    <property type="match status" value="1"/>
</dbReference>
<dbReference type="GO" id="GO:0000293">
    <property type="term" value="F:ferric-chelate reductase activity"/>
    <property type="evidence" value="ECO:0007669"/>
    <property type="project" value="TreeGrafter"/>
</dbReference>
<dbReference type="Pfam" id="PF08022">
    <property type="entry name" value="FAD_binding_8"/>
    <property type="match status" value="1"/>
</dbReference>
<name>M8B4R8_AEGTA</name>